<feature type="modified residue" description="4-aspartylphosphate" evidence="7">
    <location>
        <position position="52"/>
    </location>
</feature>
<dbReference type="GO" id="GO:0005524">
    <property type="term" value="F:ATP binding"/>
    <property type="evidence" value="ECO:0007669"/>
    <property type="project" value="UniProtKB-KW"/>
</dbReference>
<keyword evidence="6" id="KW-0804">Transcription</keyword>
<dbReference type="InterPro" id="IPR003593">
    <property type="entry name" value="AAA+_ATPase"/>
</dbReference>
<dbReference type="InterPro" id="IPR058031">
    <property type="entry name" value="AAA_lid_NorR"/>
</dbReference>
<keyword evidence="1 7" id="KW-0597">Phosphoprotein</keyword>
<proteinExistence type="predicted"/>
<dbReference type="PROSITE" id="PS50045">
    <property type="entry name" value="SIGMA54_INTERACT_4"/>
    <property type="match status" value="1"/>
</dbReference>
<dbReference type="Gene3D" id="1.10.10.60">
    <property type="entry name" value="Homeodomain-like"/>
    <property type="match status" value="1"/>
</dbReference>
<dbReference type="SMART" id="SM00382">
    <property type="entry name" value="AAA"/>
    <property type="match status" value="1"/>
</dbReference>
<evidence type="ECO:0000259" key="8">
    <source>
        <dbReference type="PROSITE" id="PS50045"/>
    </source>
</evidence>
<evidence type="ECO:0000256" key="1">
    <source>
        <dbReference type="ARBA" id="ARBA00022553"/>
    </source>
</evidence>
<evidence type="ECO:0000256" key="3">
    <source>
        <dbReference type="ARBA" id="ARBA00022840"/>
    </source>
</evidence>
<dbReference type="Pfam" id="PF25601">
    <property type="entry name" value="AAA_lid_14"/>
    <property type="match status" value="1"/>
</dbReference>
<dbReference type="SUPFAM" id="SSF52540">
    <property type="entry name" value="P-loop containing nucleoside triphosphate hydrolases"/>
    <property type="match status" value="1"/>
</dbReference>
<evidence type="ECO:0000259" key="9">
    <source>
        <dbReference type="PROSITE" id="PS50110"/>
    </source>
</evidence>
<evidence type="ECO:0000256" key="7">
    <source>
        <dbReference type="PROSITE-ProRule" id="PRU00169"/>
    </source>
</evidence>
<keyword evidence="2" id="KW-0547">Nucleotide-binding</keyword>
<accession>A0A7V3RI04</accession>
<dbReference type="PANTHER" id="PTHR32071:SF113">
    <property type="entry name" value="ALGINATE BIOSYNTHESIS TRANSCRIPTIONAL REGULATORY PROTEIN ALGB"/>
    <property type="match status" value="1"/>
</dbReference>
<keyword evidence="3" id="KW-0067">ATP-binding</keyword>
<dbReference type="Pfam" id="PF00158">
    <property type="entry name" value="Sigma54_activat"/>
    <property type="match status" value="1"/>
</dbReference>
<dbReference type="PROSITE" id="PS00688">
    <property type="entry name" value="SIGMA54_INTERACT_3"/>
    <property type="match status" value="1"/>
</dbReference>
<comment type="caution">
    <text evidence="10">The sequence shown here is derived from an EMBL/GenBank/DDBJ whole genome shotgun (WGS) entry which is preliminary data.</text>
</comment>
<dbReference type="PRINTS" id="PR01590">
    <property type="entry name" value="HTHFIS"/>
</dbReference>
<dbReference type="GO" id="GO:0006355">
    <property type="term" value="P:regulation of DNA-templated transcription"/>
    <property type="evidence" value="ECO:0007669"/>
    <property type="project" value="InterPro"/>
</dbReference>
<dbReference type="InterPro" id="IPR025944">
    <property type="entry name" value="Sigma_54_int_dom_CS"/>
</dbReference>
<evidence type="ECO:0000313" key="10">
    <source>
        <dbReference type="EMBL" id="HGE78603.1"/>
    </source>
</evidence>
<dbReference type="CDD" id="cd00009">
    <property type="entry name" value="AAA"/>
    <property type="match status" value="1"/>
</dbReference>
<protein>
    <submittedName>
        <fullName evidence="10">Sigma-54-dependent Fis family transcriptional regulator</fullName>
    </submittedName>
</protein>
<dbReference type="InterPro" id="IPR025943">
    <property type="entry name" value="Sigma_54_int_dom_ATP-bd_2"/>
</dbReference>
<dbReference type="InterPro" id="IPR027417">
    <property type="entry name" value="P-loop_NTPase"/>
</dbReference>
<dbReference type="InterPro" id="IPR001789">
    <property type="entry name" value="Sig_transdc_resp-reg_receiver"/>
</dbReference>
<name>A0A7V3RI04_UNCW3</name>
<evidence type="ECO:0000256" key="4">
    <source>
        <dbReference type="ARBA" id="ARBA00023015"/>
    </source>
</evidence>
<dbReference type="InterPro" id="IPR002197">
    <property type="entry name" value="HTH_Fis"/>
</dbReference>
<evidence type="ECO:0000256" key="6">
    <source>
        <dbReference type="ARBA" id="ARBA00023163"/>
    </source>
</evidence>
<dbReference type="InterPro" id="IPR011006">
    <property type="entry name" value="CheY-like_superfamily"/>
</dbReference>
<dbReference type="SMART" id="SM00448">
    <property type="entry name" value="REC"/>
    <property type="match status" value="1"/>
</dbReference>
<dbReference type="InterPro" id="IPR025662">
    <property type="entry name" value="Sigma_54_int_dom_ATP-bd_1"/>
</dbReference>
<reference evidence="10" key="1">
    <citation type="journal article" date="2020" name="mSystems">
        <title>Genome- and Community-Level Interaction Insights into Carbon Utilization and Element Cycling Functions of Hydrothermarchaeota in Hydrothermal Sediment.</title>
        <authorList>
            <person name="Zhou Z."/>
            <person name="Liu Y."/>
            <person name="Xu W."/>
            <person name="Pan J."/>
            <person name="Luo Z.H."/>
            <person name="Li M."/>
        </authorList>
    </citation>
    <scope>NUCLEOTIDE SEQUENCE [LARGE SCALE GENOMIC DNA]</scope>
    <source>
        <strain evidence="10">SpSt-961</strain>
    </source>
</reference>
<keyword evidence="4" id="KW-0805">Transcription regulation</keyword>
<dbReference type="Gene3D" id="3.40.50.300">
    <property type="entry name" value="P-loop containing nucleotide triphosphate hydrolases"/>
    <property type="match status" value="1"/>
</dbReference>
<dbReference type="Pfam" id="PF00072">
    <property type="entry name" value="Response_reg"/>
    <property type="match status" value="1"/>
</dbReference>
<feature type="domain" description="Response regulatory" evidence="9">
    <location>
        <begin position="3"/>
        <end position="117"/>
    </location>
</feature>
<dbReference type="FunFam" id="3.40.50.2300:FF:000018">
    <property type="entry name" value="DNA-binding transcriptional regulator NtrC"/>
    <property type="match status" value="1"/>
</dbReference>
<dbReference type="InterPro" id="IPR009057">
    <property type="entry name" value="Homeodomain-like_sf"/>
</dbReference>
<gene>
    <name evidence="10" type="ORF">ENX68_06375</name>
</gene>
<dbReference type="Pfam" id="PF02954">
    <property type="entry name" value="HTH_8"/>
    <property type="match status" value="1"/>
</dbReference>
<dbReference type="AlphaFoldDB" id="A0A7V3RI04"/>
<dbReference type="EMBL" id="DTOZ01000156">
    <property type="protein sequence ID" value="HGE78603.1"/>
    <property type="molecule type" value="Genomic_DNA"/>
</dbReference>
<evidence type="ECO:0000256" key="2">
    <source>
        <dbReference type="ARBA" id="ARBA00022741"/>
    </source>
</evidence>
<dbReference type="SUPFAM" id="SSF46689">
    <property type="entry name" value="Homeodomain-like"/>
    <property type="match status" value="1"/>
</dbReference>
<dbReference type="FunFam" id="3.40.50.300:FF:000006">
    <property type="entry name" value="DNA-binding transcriptional regulator NtrC"/>
    <property type="match status" value="1"/>
</dbReference>
<dbReference type="PANTHER" id="PTHR32071">
    <property type="entry name" value="TRANSCRIPTIONAL REGULATORY PROTEIN"/>
    <property type="match status" value="1"/>
</dbReference>
<feature type="domain" description="Sigma-54 factor interaction" evidence="8">
    <location>
        <begin position="142"/>
        <end position="366"/>
    </location>
</feature>
<dbReference type="GO" id="GO:0043565">
    <property type="term" value="F:sequence-specific DNA binding"/>
    <property type="evidence" value="ECO:0007669"/>
    <property type="project" value="InterPro"/>
</dbReference>
<dbReference type="PROSITE" id="PS00676">
    <property type="entry name" value="SIGMA54_INTERACT_2"/>
    <property type="match status" value="1"/>
</dbReference>
<dbReference type="PROSITE" id="PS50110">
    <property type="entry name" value="RESPONSE_REGULATORY"/>
    <property type="match status" value="1"/>
</dbReference>
<dbReference type="SUPFAM" id="SSF52172">
    <property type="entry name" value="CheY-like"/>
    <property type="match status" value="1"/>
</dbReference>
<dbReference type="Gene3D" id="3.40.50.2300">
    <property type="match status" value="1"/>
</dbReference>
<dbReference type="InterPro" id="IPR002078">
    <property type="entry name" value="Sigma_54_int"/>
</dbReference>
<sequence length="450" mass="50722">MADILIVEDKTSFAEVLKIALEDAGFSTLMVNTGREAIQTLKRERVNIVLLDLRLPDIDGLDVLRELKNIDIDTKFIIMTAFGTIERAVEAMKLGASDFLTKPFDTEHLVILVRKIIQEQKAHHENILLKELVQNIQGFPEIVGNSPALLKAVELLKKVAGTETTVLLLGESGTGKELFARACHFLSPRKDAPFVTINCAAIPNELLENELFGSERGAFTGSVTRKIGKFELANKGTVFLDEIGDLSLQLQAKLLRVLQEKTFERLGGTVSIKVDVRIIAASNKDLSSLVHEGKFREDLYYRLNVFPITLPPLRERKEDIPILVTHFLKRLKSTKTISPGALAKLKEYDWPGNVRELENTIERANILSKDIILPEHILLPQVLRRQTFLNLEDMDLKSASRYGREIAEVEIIKKTLELTGGNKSEAARRLRVSYKTLLNRIARYKEKKLL</sequence>
<dbReference type="GO" id="GO:0000160">
    <property type="term" value="P:phosphorelay signal transduction system"/>
    <property type="evidence" value="ECO:0007669"/>
    <property type="project" value="InterPro"/>
</dbReference>
<dbReference type="PROSITE" id="PS00675">
    <property type="entry name" value="SIGMA54_INTERACT_1"/>
    <property type="match status" value="1"/>
</dbReference>
<organism evidence="10">
    <name type="scientific">candidate division WOR-3 bacterium</name>
    <dbReference type="NCBI Taxonomy" id="2052148"/>
    <lineage>
        <taxon>Bacteria</taxon>
        <taxon>Bacteria division WOR-3</taxon>
    </lineage>
</organism>
<keyword evidence="5" id="KW-0238">DNA-binding</keyword>
<evidence type="ECO:0000256" key="5">
    <source>
        <dbReference type="ARBA" id="ARBA00023125"/>
    </source>
</evidence>
<dbReference type="Gene3D" id="1.10.8.60">
    <property type="match status" value="1"/>
</dbReference>